<reference evidence="3 4" key="1">
    <citation type="submission" date="2023-08" db="EMBL/GenBank/DDBJ databases">
        <title>Black Yeasts Isolated from many extreme environments.</title>
        <authorList>
            <person name="Coleine C."/>
            <person name="Stajich J.E."/>
            <person name="Selbmann L."/>
        </authorList>
    </citation>
    <scope>NUCLEOTIDE SEQUENCE [LARGE SCALE GENOMIC DNA]</scope>
    <source>
        <strain evidence="3 4">CCFEE 5910</strain>
    </source>
</reference>
<keyword evidence="2" id="KW-0812">Transmembrane</keyword>
<evidence type="ECO:0000256" key="1">
    <source>
        <dbReference type="SAM" id="MobiDB-lite"/>
    </source>
</evidence>
<evidence type="ECO:0000313" key="3">
    <source>
        <dbReference type="EMBL" id="KAK5090567.1"/>
    </source>
</evidence>
<feature type="region of interest" description="Disordered" evidence="1">
    <location>
        <begin position="261"/>
        <end position="334"/>
    </location>
</feature>
<dbReference type="PANTHER" id="PTHR37544">
    <property type="entry name" value="SPRAY-RELATED"/>
    <property type="match status" value="1"/>
</dbReference>
<accession>A0AAN7Y9Q8</accession>
<feature type="transmembrane region" description="Helical" evidence="2">
    <location>
        <begin position="608"/>
        <end position="628"/>
    </location>
</feature>
<dbReference type="Pfam" id="PF11915">
    <property type="entry name" value="DUF3433"/>
    <property type="match status" value="2"/>
</dbReference>
<dbReference type="AlphaFoldDB" id="A0AAN7Y9Q8"/>
<feature type="compositionally biased region" description="Polar residues" evidence="1">
    <location>
        <begin position="272"/>
        <end position="311"/>
    </location>
</feature>
<dbReference type="Proteomes" id="UP001309876">
    <property type="component" value="Unassembled WGS sequence"/>
</dbReference>
<evidence type="ECO:0000313" key="4">
    <source>
        <dbReference type="Proteomes" id="UP001309876"/>
    </source>
</evidence>
<feature type="transmembrane region" description="Helical" evidence="2">
    <location>
        <begin position="840"/>
        <end position="860"/>
    </location>
</feature>
<keyword evidence="2" id="KW-1133">Transmembrane helix</keyword>
<feature type="region of interest" description="Disordered" evidence="1">
    <location>
        <begin position="151"/>
        <end position="179"/>
    </location>
</feature>
<dbReference type="InterPro" id="IPR021840">
    <property type="entry name" value="DUF3433"/>
</dbReference>
<sequence>MAGSNTDASLSHSKTNPNRASGRSSFYSLNNDTEEDTSYNNRSDYDDEKHLHHVRKAYTDSSDSCYKSISHEDHVHHKFYKPTANRSWVLCTFLLVIGACILLLELALRTHPNVHDVPKLQQRHLLLEKRETVWSSHKGLADIDHLVQRQDEVSAQSTAQTTPQSIPSTSRDTPAETIPTTGVTTTAITTTVSVGPDSPDFGNVLTITSDPPTIAPNPTNQISITTSNERYKEVTTTTTQILYTPAPSGYLTISSSQSIRTTTTPLSGSPAPESQITITTSNQLSRTSSTVLLGSPAPNSQVTLTKPTSPVTAAPESQVKTTSTSQDNEAVATTSNKDISVQASIISGSIIASGTSVIGTLSQAQSAQPVVVSTLRDSNGHATATVTTTGAVPTGSALGINSLARGPTVLTDANGQATATIFTVDSTAGIITLTGSDGKPSATVTFTGEVTLTDSSGRPTATVSYGDNSASLAKQEATSNEPFTQFHYFLAMYLPNIISVVLQSSWLVVFATFKMMEPFYQLAQHGGASAKTTLTADYLSSGLSLSFFKVVSENTWVMTLAGLIQLALAVVVMLDSGMFNVVPTAFCKTEVSDRQPCSPVWVIHLPMVRTVEVLLIGCFSIIVSVVVLNRRRHTGVYTDPSKIATMADLLVHRPLIQEIRDLPASAKQNEIALDLQESRYALGTFVQDGREQYGIVKVDSSTGSYFISPDPWYVAGPRRFGLWWDNLTTHIGTLLPFFEDFVCMSIVIVLFAMILAYRLLGGKNFFNSWMNSGRVGPRIVLSALACCVSFLIKHKERNLRLSHPYIMMAKRSQPAAECITAGTQATAFTSLFKSMRNLDVSLALMAISVIFSDIVLILIPGIPQTPAQTEPVYLSSTYACLGMLAIVFMVHVRVTFKEWSRGHNIECPDTLAAVLMRLCASQFVEEKNSLEVRGLLPDFGQDDDAKQHSRYDGANGKRRYRFGAMEGVDGVQRYMVDEDVWERRMVKDGTYS</sequence>
<feature type="transmembrane region" description="Helical" evidence="2">
    <location>
        <begin position="488"/>
        <end position="513"/>
    </location>
</feature>
<feature type="transmembrane region" description="Helical" evidence="2">
    <location>
        <begin position="775"/>
        <end position="792"/>
    </location>
</feature>
<feature type="compositionally biased region" description="Polar residues" evidence="1">
    <location>
        <begin position="318"/>
        <end position="334"/>
    </location>
</feature>
<gene>
    <name evidence="3" type="ORF">LTR05_000741</name>
</gene>
<comment type="caution">
    <text evidence="3">The sequence shown here is derived from an EMBL/GenBank/DDBJ whole genome shotgun (WGS) entry which is preliminary data.</text>
</comment>
<evidence type="ECO:0000256" key="2">
    <source>
        <dbReference type="SAM" id="Phobius"/>
    </source>
</evidence>
<keyword evidence="2" id="KW-0472">Membrane</keyword>
<feature type="transmembrane region" description="Helical" evidence="2">
    <location>
        <begin position="88"/>
        <end position="108"/>
    </location>
</feature>
<dbReference type="EMBL" id="JAVRRJ010000001">
    <property type="protein sequence ID" value="KAK5090567.1"/>
    <property type="molecule type" value="Genomic_DNA"/>
</dbReference>
<proteinExistence type="predicted"/>
<keyword evidence="4" id="KW-1185">Reference proteome</keyword>
<name>A0AAN7Y9Q8_9EURO</name>
<feature type="transmembrane region" description="Helical" evidence="2">
    <location>
        <begin position="741"/>
        <end position="760"/>
    </location>
</feature>
<feature type="compositionally biased region" description="Polar residues" evidence="1">
    <location>
        <begin position="1"/>
        <end position="31"/>
    </location>
</feature>
<organism evidence="3 4">
    <name type="scientific">Lithohypha guttulata</name>
    <dbReference type="NCBI Taxonomy" id="1690604"/>
    <lineage>
        <taxon>Eukaryota</taxon>
        <taxon>Fungi</taxon>
        <taxon>Dikarya</taxon>
        <taxon>Ascomycota</taxon>
        <taxon>Pezizomycotina</taxon>
        <taxon>Eurotiomycetes</taxon>
        <taxon>Chaetothyriomycetidae</taxon>
        <taxon>Chaetothyriales</taxon>
        <taxon>Trichomeriaceae</taxon>
        <taxon>Lithohypha</taxon>
    </lineage>
</organism>
<feature type="compositionally biased region" description="Polar residues" evidence="1">
    <location>
        <begin position="153"/>
        <end position="172"/>
    </location>
</feature>
<feature type="transmembrane region" description="Helical" evidence="2">
    <location>
        <begin position="555"/>
        <end position="574"/>
    </location>
</feature>
<protein>
    <submittedName>
        <fullName evidence="3">Uncharacterized protein</fullName>
    </submittedName>
</protein>
<feature type="transmembrane region" description="Helical" evidence="2">
    <location>
        <begin position="872"/>
        <end position="892"/>
    </location>
</feature>
<feature type="region of interest" description="Disordered" evidence="1">
    <location>
        <begin position="1"/>
        <end position="46"/>
    </location>
</feature>